<protein>
    <submittedName>
        <fullName evidence="1">Uncharacterized protein</fullName>
    </submittedName>
</protein>
<evidence type="ECO:0000313" key="1">
    <source>
        <dbReference type="EMBL" id="APZ96433.1"/>
    </source>
</evidence>
<reference evidence="1 2" key="1">
    <citation type="journal article" date="2016" name="Front. Microbiol.">
        <title>Fuerstia marisgermanicae gen. nov., sp. nov., an Unusual Member of the Phylum Planctomycetes from the German Wadden Sea.</title>
        <authorList>
            <person name="Kohn T."/>
            <person name="Heuer A."/>
            <person name="Jogler M."/>
            <person name="Vollmers J."/>
            <person name="Boedeker C."/>
            <person name="Bunk B."/>
            <person name="Rast P."/>
            <person name="Borchert D."/>
            <person name="Glockner I."/>
            <person name="Freese H.M."/>
            <person name="Klenk H.P."/>
            <person name="Overmann J."/>
            <person name="Kaster A.K."/>
            <person name="Rohde M."/>
            <person name="Wiegand S."/>
            <person name="Jogler C."/>
        </authorList>
    </citation>
    <scope>NUCLEOTIDE SEQUENCE [LARGE SCALE GENOMIC DNA]</scope>
    <source>
        <strain evidence="1 2">NH11</strain>
    </source>
</reference>
<gene>
    <name evidence="1" type="ORF">Fuma_06102</name>
</gene>
<proteinExistence type="predicted"/>
<dbReference type="AlphaFoldDB" id="A0A1P8WQU5"/>
<organism evidence="1 2">
    <name type="scientific">Fuerstiella marisgermanici</name>
    <dbReference type="NCBI Taxonomy" id="1891926"/>
    <lineage>
        <taxon>Bacteria</taxon>
        <taxon>Pseudomonadati</taxon>
        <taxon>Planctomycetota</taxon>
        <taxon>Planctomycetia</taxon>
        <taxon>Planctomycetales</taxon>
        <taxon>Planctomycetaceae</taxon>
        <taxon>Fuerstiella</taxon>
    </lineage>
</organism>
<sequence length="1116" mass="124809">MNRDPLYDKIIERLPLVTDHLLFEQCVCSLLRAHWPNLIPATGGDDAGVDGQWSNESGRGILCFTTEENVLRNVTKSLKKHTAEGQGKKQVLVATSRHLTPRKCRNIEKRVVELGYTLAFAPYTRDAIAELLLHNSRWLKLLLGISGKPAALSCRPRSLRPRICSTAIGRDREFDWLVQSSGDRLLVGQPGIGKTFVLQRFVDEGLGLFLTSTDEGEIANAIRDQQPSSIVIEDAHGRLDTIEFLLHYRDQFDCDFTVVADCWPGSAEKVAQSLGLRDSCVRSLQPLSDQQIVELVKECGISGPNEFFHVVVQQAMGYPGRAVMLAAACIGGTRSDFENVWTGESLAAWLRPRLTALIDDDAVQILACFAVGGQCGVTMELVAEVLGYPVGRVMQIANDLSLGGVIYDLGNGTVSVVPRSLRPILVRDYFFSSPARIPLESFLNQSQSAASVVQSVIAAECRGAKLSANKLAELVQTVDDISTWKAYAYSCESHAEFLLEHRPDLVRDIAFELLRSAPRKTIPFLLRASEGDDRPLNAASDHPLRLIGDWSKSGLPGTGAAVTRRRIVWNAAEDSLEEGTSIDLVLQLVPIIASPMFEDTQNDPGNHMQLTLRHGVMTADELPEIDQLWDEILVRLSGVEFHNWNAILQALHSWLFPNFGASAASDEHRKVLDDSARRILPEFAKLGAECPGVLTTLSRLADSYNFPLHCDIDPTFSVLFPGRPRGTTDEKIDLQLELQNDAIELARSWSEQPPADVIASIQQCIDQSKLMKDPWPDHCRVCCEEISKLVDRQYPWIEAIITQNARADLLRPFLMEAAESKEVGWEARLKQCLDDDTHLWCAVEVALIHVSADSELGKSAIEKCGSVPELVENLTLRHRLSTETIHAFLTHSSKDVVQNALTGLWYCRKIRPIPSELLPVWRTAIVLHCDDASHLEEIFKSDTSLQRQWIRHWSSASNPNGTYFPERVFRHAVAGVGSRDRIELLKEVAADSCYGRRLVSLLVGRSTEAYESLLSDSRLKNLHEVPLFRSPDKTWEAIVPIARRHGVSSERIVHNSRNSSVEMEQVPQKYEREIETWQLLTEHPNLDVRKCAAIGKEHAEADLKSWLDEEERERFR</sequence>
<accession>A0A1P8WQU5</accession>
<dbReference type="InterPro" id="IPR027417">
    <property type="entry name" value="P-loop_NTPase"/>
</dbReference>
<dbReference type="SUPFAM" id="SSF52540">
    <property type="entry name" value="P-loop containing nucleoside triphosphate hydrolases"/>
    <property type="match status" value="1"/>
</dbReference>
<evidence type="ECO:0000313" key="2">
    <source>
        <dbReference type="Proteomes" id="UP000187735"/>
    </source>
</evidence>
<name>A0A1P8WQU5_9PLAN</name>
<dbReference type="KEGG" id="fmr:Fuma_06102"/>
<keyword evidence="2" id="KW-1185">Reference proteome</keyword>
<dbReference type="EMBL" id="CP017641">
    <property type="protein sequence ID" value="APZ96433.1"/>
    <property type="molecule type" value="Genomic_DNA"/>
</dbReference>
<dbReference type="Proteomes" id="UP000187735">
    <property type="component" value="Chromosome"/>
</dbReference>